<gene>
    <name evidence="2" type="ORF">LMG26788_01643</name>
</gene>
<name>A0A6S7DQT2_9BURK</name>
<evidence type="ECO:0000259" key="1">
    <source>
        <dbReference type="PROSITE" id="PS50995"/>
    </source>
</evidence>
<dbReference type="InterPro" id="IPR000835">
    <property type="entry name" value="HTH_MarR-typ"/>
</dbReference>
<keyword evidence="3" id="KW-1185">Reference proteome</keyword>
<dbReference type="PANTHER" id="PTHR33164:SF105">
    <property type="entry name" value="TRANSCRIPTIONAL REPRESSOR PROTEIN-RELATED"/>
    <property type="match status" value="1"/>
</dbReference>
<evidence type="ECO:0000313" key="2">
    <source>
        <dbReference type="EMBL" id="CAB3848589.1"/>
    </source>
</evidence>
<organism evidence="2 3">
    <name type="scientific">Achromobacter pulmonis</name>
    <dbReference type="NCBI Taxonomy" id="1389932"/>
    <lineage>
        <taxon>Bacteria</taxon>
        <taxon>Pseudomonadati</taxon>
        <taxon>Pseudomonadota</taxon>
        <taxon>Betaproteobacteria</taxon>
        <taxon>Burkholderiales</taxon>
        <taxon>Alcaligenaceae</taxon>
        <taxon>Achromobacter</taxon>
    </lineage>
</organism>
<dbReference type="PANTHER" id="PTHR33164">
    <property type="entry name" value="TRANSCRIPTIONAL REGULATOR, MARR FAMILY"/>
    <property type="match status" value="1"/>
</dbReference>
<dbReference type="SUPFAM" id="SSF46785">
    <property type="entry name" value="Winged helix' DNA-binding domain"/>
    <property type="match status" value="1"/>
</dbReference>
<dbReference type="GO" id="GO:0003700">
    <property type="term" value="F:DNA-binding transcription factor activity"/>
    <property type="evidence" value="ECO:0007669"/>
    <property type="project" value="InterPro"/>
</dbReference>
<protein>
    <recommendedName>
        <fullName evidence="1">HTH marR-type domain-containing protein</fullName>
    </recommendedName>
</protein>
<evidence type="ECO:0000313" key="3">
    <source>
        <dbReference type="Proteomes" id="UP000494203"/>
    </source>
</evidence>
<dbReference type="Pfam" id="PF12802">
    <property type="entry name" value="MarR_2"/>
    <property type="match status" value="1"/>
</dbReference>
<dbReference type="Proteomes" id="UP000494203">
    <property type="component" value="Unassembled WGS sequence"/>
</dbReference>
<dbReference type="InterPro" id="IPR036388">
    <property type="entry name" value="WH-like_DNA-bd_sf"/>
</dbReference>
<sequence length="166" mass="18238">MDLPCPSEPIMSDTDSSAIPPDPLVCNGAALRKATRRVSQLYDTVLAPCGLKVSQHSILVHIARAGTPSMTDLARAMVLDRSALAHNLKPLERDGYVRMARDERDGRSRRVALTDAGRDKLAESKRLWKDAQRRFEAAYGAERAAALRQSLADIFSDDFALAFSRG</sequence>
<accession>A0A6S7DQT2</accession>
<feature type="domain" description="HTH marR-type" evidence="1">
    <location>
        <begin position="28"/>
        <end position="156"/>
    </location>
</feature>
<dbReference type="InterPro" id="IPR039422">
    <property type="entry name" value="MarR/SlyA-like"/>
</dbReference>
<reference evidence="2 3" key="1">
    <citation type="submission" date="2020-04" db="EMBL/GenBank/DDBJ databases">
        <authorList>
            <person name="De Canck E."/>
        </authorList>
    </citation>
    <scope>NUCLEOTIDE SEQUENCE [LARGE SCALE GENOMIC DNA]</scope>
    <source>
        <strain evidence="2 3">LMG 26788</strain>
    </source>
</reference>
<dbReference type="AlphaFoldDB" id="A0A6S7DQT2"/>
<dbReference type="Gene3D" id="1.10.10.10">
    <property type="entry name" value="Winged helix-like DNA-binding domain superfamily/Winged helix DNA-binding domain"/>
    <property type="match status" value="1"/>
</dbReference>
<dbReference type="SMART" id="SM00347">
    <property type="entry name" value="HTH_MARR"/>
    <property type="match status" value="1"/>
</dbReference>
<dbReference type="InterPro" id="IPR036390">
    <property type="entry name" value="WH_DNA-bd_sf"/>
</dbReference>
<dbReference type="GO" id="GO:0006950">
    <property type="term" value="P:response to stress"/>
    <property type="evidence" value="ECO:0007669"/>
    <property type="project" value="TreeGrafter"/>
</dbReference>
<dbReference type="EMBL" id="CADIKZ010000003">
    <property type="protein sequence ID" value="CAB3848589.1"/>
    <property type="molecule type" value="Genomic_DNA"/>
</dbReference>
<proteinExistence type="predicted"/>
<dbReference type="PROSITE" id="PS50995">
    <property type="entry name" value="HTH_MARR_2"/>
    <property type="match status" value="1"/>
</dbReference>